<dbReference type="Proteomes" id="UP000241426">
    <property type="component" value="Unassembled WGS sequence"/>
</dbReference>
<proteinExistence type="predicted"/>
<evidence type="ECO:0000313" key="1">
    <source>
        <dbReference type="EMBL" id="PSV01024.1"/>
    </source>
</evidence>
<dbReference type="EMBL" id="PYNF01000002">
    <property type="protein sequence ID" value="PSV01024.1"/>
    <property type="molecule type" value="Genomic_DNA"/>
</dbReference>
<sequence length="145" mass="16615">MIVNYEDVVKAIKDGMDEYTSSPQYKGFILWENMVCGMDRTLCILDDLKRGSSYSKALSGLGTDDLRNLKTCIDSKIRDIEKENKVRLYRLSVDDVLYYYSAPGMAKVGMLEKLNEWDDAYGEINVEINPIDVPESELFSYNVIQ</sequence>
<accession>A0A2T3KML3</accession>
<comment type="caution">
    <text evidence="1">The sequence shown here is derived from an EMBL/GenBank/DDBJ whole genome shotgun (WGS) entry which is preliminary data.</text>
</comment>
<dbReference type="RefSeq" id="WP_107288752.1">
    <property type="nucleotide sequence ID" value="NZ_PYNF01000002.1"/>
</dbReference>
<dbReference type="AlphaFoldDB" id="A0A2T3KML3"/>
<evidence type="ECO:0000313" key="2">
    <source>
        <dbReference type="Proteomes" id="UP000241426"/>
    </source>
</evidence>
<organism evidence="1 2">
    <name type="scientific">Photobacterium kishitanii</name>
    <dbReference type="NCBI Taxonomy" id="318456"/>
    <lineage>
        <taxon>Bacteria</taxon>
        <taxon>Pseudomonadati</taxon>
        <taxon>Pseudomonadota</taxon>
        <taxon>Gammaproteobacteria</taxon>
        <taxon>Vibrionales</taxon>
        <taxon>Vibrionaceae</taxon>
        <taxon>Photobacterium</taxon>
    </lineage>
</organism>
<reference evidence="1 2" key="1">
    <citation type="submission" date="2018-01" db="EMBL/GenBank/DDBJ databases">
        <title>Whole genome sequencing of Histamine producing bacteria.</title>
        <authorList>
            <person name="Butler K."/>
        </authorList>
    </citation>
    <scope>NUCLEOTIDE SEQUENCE [LARGE SCALE GENOMIC DNA]</scope>
    <source>
        <strain evidence="1 2">FS-7.2</strain>
    </source>
</reference>
<name>A0A2T3KML3_9GAMM</name>
<protein>
    <submittedName>
        <fullName evidence="1">Uncharacterized protein</fullName>
    </submittedName>
</protein>
<gene>
    <name evidence="1" type="ORF">C9J27_03070</name>
</gene>